<comment type="caution">
    <text evidence="1">The sequence shown here is derived from an EMBL/GenBank/DDBJ whole genome shotgun (WGS) entry which is preliminary data.</text>
</comment>
<dbReference type="InterPro" id="IPR012452">
    <property type="entry name" value="DUF1657"/>
</dbReference>
<gene>
    <name evidence="1" type="ORF">QGM71_10345</name>
</gene>
<organism evidence="1 2">
    <name type="scientific">Virgibacillus tibetensis</name>
    <dbReference type="NCBI Taxonomy" id="3042313"/>
    <lineage>
        <taxon>Bacteria</taxon>
        <taxon>Bacillati</taxon>
        <taxon>Bacillota</taxon>
        <taxon>Bacilli</taxon>
        <taxon>Bacillales</taxon>
        <taxon>Bacillaceae</taxon>
        <taxon>Virgibacillus</taxon>
    </lineage>
</organism>
<dbReference type="Proteomes" id="UP001335737">
    <property type="component" value="Unassembled WGS sequence"/>
</dbReference>
<protein>
    <submittedName>
        <fullName evidence="1">DUF1657 domain-containing protein</fullName>
    </submittedName>
</protein>
<evidence type="ECO:0000313" key="1">
    <source>
        <dbReference type="EMBL" id="MEC5423889.1"/>
    </source>
</evidence>
<sequence length="67" mass="7542">MTVGTQVQQALANARSAQANFETFSLKTQDEFAKEMYGHAAEELQPIIDGLEKRLAEIEQEEPQFLT</sequence>
<evidence type="ECO:0000313" key="2">
    <source>
        <dbReference type="Proteomes" id="UP001335737"/>
    </source>
</evidence>
<dbReference type="RefSeq" id="WP_327607458.1">
    <property type="nucleotide sequence ID" value="NZ_JARZFX010000004.1"/>
</dbReference>
<dbReference type="EMBL" id="JARZFX010000004">
    <property type="protein sequence ID" value="MEC5423889.1"/>
    <property type="molecule type" value="Genomic_DNA"/>
</dbReference>
<accession>A0ABU6KHH6</accession>
<name>A0ABU6KHH6_9BACI</name>
<proteinExistence type="predicted"/>
<dbReference type="Pfam" id="PF07870">
    <property type="entry name" value="DUF1657"/>
    <property type="match status" value="1"/>
</dbReference>
<keyword evidence="2" id="KW-1185">Reference proteome</keyword>
<reference evidence="1 2" key="1">
    <citation type="journal article" date="2024" name="Int. J. Syst. Evol. Microbiol.">
        <title>Virgibacillus tibetensis sp. nov., isolated from salt lake on the Tibetan Plateau of China.</title>
        <authorList>
            <person name="Phurbu D."/>
            <person name="Liu Z.-X."/>
            <person name="Wang R."/>
            <person name="Zheng Y.-Y."/>
            <person name="Liu H.-C."/>
            <person name="Zhou Y.-G."/>
            <person name="Yu Y.-J."/>
            <person name="Li A.-H."/>
        </authorList>
    </citation>
    <scope>NUCLEOTIDE SEQUENCE [LARGE SCALE GENOMIC DNA]</scope>
    <source>
        <strain evidence="1 2">C22-A2</strain>
    </source>
</reference>